<sequence>MTKELYINGQLCDLEDTPSLIFQSPVFNDLDVIQSNRSAEINLPLTPRNRKAFGLIDRIDILDDSAVYRKHSAAYYLGGFPIFTRGYAMVTDVTDTINITLVWGNIDNFQPLFDASLRDLREQIIEVAGADYVEWNKEVPWALPSDTALAGFIQIDFGAGRNINYSHPSVQVSAILDAIQKYHGITIENITRLSQTSDKHPMIVPLVSKNSGPDSWYSDRFEASSAHYGNSGSSNTALKFREIVSDKRSILTDQNYAIDVSSTKTIDVSIISYSSAVFFPGMRAASASPTLKLRGDSGNGTSEVLLSVEGIDTGSGIRFGVKPDLFNNVEVNVEDYDTVRWILSNAVTIDATTSDEFTVAAKFIITPHFDDIQFPSPFPIAENLPDMTHAEFLSALMTMAGLFAYPDSSDSNTIHMMSPDQFYNSTETIDYDYRTVGSEDDRTPNTQTDRRIVDSHLDATIQDWSRKVILNDRGEIWRPEGTEFTMGDYAQTNTLDYDNDEDAEMLNTQGIISIDNENIERENELVSLDFSASTNRTGWNPDRPDRPFAFVPCYEEQTVNGAKKVNYSAPSARILADVNTTIEDGNGTVGRYRHGLFPRTMYFGGSEGIVAKRYADYQRILKRFRMITVYVKLTVADICNLDYTRRVYLDVYGCYFAIYSVTTGEDGICECKLIKL</sequence>
<dbReference type="Proteomes" id="UP000318946">
    <property type="component" value="Chromosome"/>
</dbReference>
<organism evidence="1 2">
    <name type="scientific">Alistipes communis</name>
    <dbReference type="NCBI Taxonomy" id="2585118"/>
    <lineage>
        <taxon>Bacteria</taxon>
        <taxon>Pseudomonadati</taxon>
        <taxon>Bacteroidota</taxon>
        <taxon>Bacteroidia</taxon>
        <taxon>Bacteroidales</taxon>
        <taxon>Rikenellaceae</taxon>
        <taxon>Alistipes</taxon>
    </lineage>
</organism>
<gene>
    <name evidence="1" type="ORF">A5CBH24_03180</name>
</gene>
<evidence type="ECO:0000313" key="2">
    <source>
        <dbReference type="Proteomes" id="UP000318946"/>
    </source>
</evidence>
<protein>
    <submittedName>
        <fullName evidence="1">Uncharacterized protein</fullName>
    </submittedName>
</protein>
<evidence type="ECO:0000313" key="1">
    <source>
        <dbReference type="EMBL" id="BBL03005.1"/>
    </source>
</evidence>
<accession>A0A4Y1WQP2</accession>
<dbReference type="GeneID" id="78341042"/>
<reference evidence="2" key="1">
    <citation type="submission" date="2019-06" db="EMBL/GenBank/DDBJ databases">
        <title>Alistipes onderdonkii subsp. vulgaris subsp. nov., Alistipes dispar sp. nov. and Alistipes communis sp. nov., isolated from human faeces, and creation of Alistipes onderdonkii subsp. onderdonkii subsp. nov.</title>
        <authorList>
            <person name="Sakamoto M."/>
            <person name="Ikeyama N."/>
            <person name="Ogata Y."/>
            <person name="Suda W."/>
            <person name="Iino T."/>
            <person name="Hattori M."/>
            <person name="Ohkuma M."/>
        </authorList>
    </citation>
    <scope>NUCLEOTIDE SEQUENCE [LARGE SCALE GENOMIC DNA]</scope>
    <source>
        <strain evidence="2">5CBH24</strain>
    </source>
</reference>
<dbReference type="OrthoDB" id="993780at2"/>
<name>A0A4Y1WQP2_9BACT</name>
<dbReference type="AlphaFoldDB" id="A0A4Y1WQP2"/>
<keyword evidence="2" id="KW-1185">Reference proteome</keyword>
<dbReference type="EMBL" id="AP019735">
    <property type="protein sequence ID" value="BBL03005.1"/>
    <property type="molecule type" value="Genomic_DNA"/>
</dbReference>
<dbReference type="RefSeq" id="WP_141411983.1">
    <property type="nucleotide sequence ID" value="NZ_AP019735.1"/>
</dbReference>
<dbReference type="KEGG" id="acou:A5CBH24_03180"/>
<proteinExistence type="predicted"/>